<keyword evidence="3" id="KW-1003">Cell membrane</keyword>
<dbReference type="InterPro" id="IPR017871">
    <property type="entry name" value="ABC_transporter-like_CS"/>
</dbReference>
<keyword evidence="4" id="KW-0547">Nucleotide-binding</keyword>
<dbReference type="InterPro" id="IPR003439">
    <property type="entry name" value="ABC_transporter-like_ATP-bd"/>
</dbReference>
<dbReference type="FunFam" id="3.40.50.300:FF:000589">
    <property type="entry name" value="ABC transporter, ATP-binding subunit"/>
    <property type="match status" value="1"/>
</dbReference>
<dbReference type="InterPro" id="IPR050763">
    <property type="entry name" value="ABC_transporter_ATP-binding"/>
</dbReference>
<dbReference type="SMART" id="SM00382">
    <property type="entry name" value="AAA"/>
    <property type="match status" value="1"/>
</dbReference>
<evidence type="ECO:0000313" key="10">
    <source>
        <dbReference type="EMBL" id="MBB5837873.1"/>
    </source>
</evidence>
<dbReference type="SUPFAM" id="SSF52540">
    <property type="entry name" value="P-loop containing nucleoside triphosphate hydrolases"/>
    <property type="match status" value="1"/>
</dbReference>
<evidence type="ECO:0000313" key="11">
    <source>
        <dbReference type="Proteomes" id="UP000549971"/>
    </source>
</evidence>
<dbReference type="InterPro" id="IPR003593">
    <property type="entry name" value="AAA+_ATPase"/>
</dbReference>
<protein>
    <submittedName>
        <fullName evidence="10">ABC-2 type transport system ATP-binding protein</fullName>
    </submittedName>
</protein>
<dbReference type="PROSITE" id="PS00211">
    <property type="entry name" value="ABC_TRANSPORTER_1"/>
    <property type="match status" value="1"/>
</dbReference>
<evidence type="ECO:0000256" key="6">
    <source>
        <dbReference type="ARBA" id="ARBA00022967"/>
    </source>
</evidence>
<keyword evidence="6" id="KW-1278">Translocase</keyword>
<organism evidence="10 11">
    <name type="scientific">Kribbella italica</name>
    <dbReference type="NCBI Taxonomy" id="1540520"/>
    <lineage>
        <taxon>Bacteria</taxon>
        <taxon>Bacillati</taxon>
        <taxon>Actinomycetota</taxon>
        <taxon>Actinomycetes</taxon>
        <taxon>Propionibacteriales</taxon>
        <taxon>Kribbellaceae</taxon>
        <taxon>Kribbella</taxon>
    </lineage>
</organism>
<evidence type="ECO:0000256" key="2">
    <source>
        <dbReference type="ARBA" id="ARBA00022448"/>
    </source>
</evidence>
<comment type="subcellular location">
    <subcellularLocation>
        <location evidence="1">Cell membrane</location>
        <topology evidence="1">Peripheral membrane protein</topology>
    </subcellularLocation>
</comment>
<accession>A0A7W9MWB2</accession>
<proteinExistence type="predicted"/>
<comment type="caution">
    <text evidence="10">The sequence shown here is derived from an EMBL/GenBank/DDBJ whole genome shotgun (WGS) entry which is preliminary data.</text>
</comment>
<evidence type="ECO:0000256" key="3">
    <source>
        <dbReference type="ARBA" id="ARBA00022475"/>
    </source>
</evidence>
<dbReference type="CDD" id="cd03263">
    <property type="entry name" value="ABC_subfamily_A"/>
    <property type="match status" value="1"/>
</dbReference>
<dbReference type="RefSeq" id="WP_184798234.1">
    <property type="nucleotide sequence ID" value="NZ_JACHMY010000001.1"/>
</dbReference>
<dbReference type="PROSITE" id="PS50893">
    <property type="entry name" value="ABC_TRANSPORTER_2"/>
    <property type="match status" value="1"/>
</dbReference>
<evidence type="ECO:0000256" key="8">
    <source>
        <dbReference type="ARBA" id="ARBA00023251"/>
    </source>
</evidence>
<evidence type="ECO:0000259" key="9">
    <source>
        <dbReference type="PROSITE" id="PS50893"/>
    </source>
</evidence>
<dbReference type="Proteomes" id="UP000549971">
    <property type="component" value="Unassembled WGS sequence"/>
</dbReference>
<dbReference type="GO" id="GO:0005524">
    <property type="term" value="F:ATP binding"/>
    <property type="evidence" value="ECO:0007669"/>
    <property type="project" value="UniProtKB-KW"/>
</dbReference>
<dbReference type="GO" id="GO:0005886">
    <property type="term" value="C:plasma membrane"/>
    <property type="evidence" value="ECO:0007669"/>
    <property type="project" value="UniProtKB-SubCell"/>
</dbReference>
<dbReference type="PANTHER" id="PTHR42711:SF16">
    <property type="entry name" value="ABC TRANSPORTER ATP-BINDING PROTEIN"/>
    <property type="match status" value="1"/>
</dbReference>
<dbReference type="EMBL" id="JACHMY010000001">
    <property type="protein sequence ID" value="MBB5837873.1"/>
    <property type="molecule type" value="Genomic_DNA"/>
</dbReference>
<dbReference type="GO" id="GO:0046677">
    <property type="term" value="P:response to antibiotic"/>
    <property type="evidence" value="ECO:0007669"/>
    <property type="project" value="UniProtKB-KW"/>
</dbReference>
<sequence length="311" mass="33190">MPENTLDDLVVVKNLRKTYGATVAVDDVSLTVHPGEIFGILGPNGAGKTTTVESIAGLRTPDGGSVRVAGLDPHTSRGEITSLIGVQLQSSELPDKIKAREALELYASFYPAPRDPEELLAELGLTKVQNTAFAKLSGGQKQRLSIALALVGNPKVAILDELTTGLDPQARRDTWELVRKIRDTGVTIILVTHFMEEAEHLCDRIAIIDGGRVVALDTPAGLVEAARSEQRISFRLPAPLADDTVLTSLPAVKTVAVDHDRFVVTGNDDVLVAVVTELAARGLAPIDLHTEQTTLDDAFLLLAGKNFEGAN</sequence>
<keyword evidence="8" id="KW-0046">Antibiotic resistance</keyword>
<dbReference type="AlphaFoldDB" id="A0A7W9MWB2"/>
<gene>
    <name evidence="10" type="ORF">HDA39_004607</name>
</gene>
<evidence type="ECO:0000256" key="7">
    <source>
        <dbReference type="ARBA" id="ARBA00023136"/>
    </source>
</evidence>
<name>A0A7W9MWB2_9ACTN</name>
<reference evidence="10 11" key="1">
    <citation type="submission" date="2020-08" db="EMBL/GenBank/DDBJ databases">
        <title>Sequencing the genomes of 1000 actinobacteria strains.</title>
        <authorList>
            <person name="Klenk H.-P."/>
        </authorList>
    </citation>
    <scope>NUCLEOTIDE SEQUENCE [LARGE SCALE GENOMIC DNA]</scope>
    <source>
        <strain evidence="10 11">DSM 28967</strain>
    </source>
</reference>
<evidence type="ECO:0000256" key="1">
    <source>
        <dbReference type="ARBA" id="ARBA00004202"/>
    </source>
</evidence>
<evidence type="ECO:0000256" key="5">
    <source>
        <dbReference type="ARBA" id="ARBA00022840"/>
    </source>
</evidence>
<dbReference type="Pfam" id="PF00005">
    <property type="entry name" value="ABC_tran"/>
    <property type="match status" value="1"/>
</dbReference>
<dbReference type="GO" id="GO:0016887">
    <property type="term" value="F:ATP hydrolysis activity"/>
    <property type="evidence" value="ECO:0007669"/>
    <property type="project" value="InterPro"/>
</dbReference>
<dbReference type="InterPro" id="IPR027417">
    <property type="entry name" value="P-loop_NTPase"/>
</dbReference>
<keyword evidence="5 10" id="KW-0067">ATP-binding</keyword>
<keyword evidence="11" id="KW-1185">Reference proteome</keyword>
<keyword evidence="7" id="KW-0472">Membrane</keyword>
<dbReference type="PANTHER" id="PTHR42711">
    <property type="entry name" value="ABC TRANSPORTER ATP-BINDING PROTEIN"/>
    <property type="match status" value="1"/>
</dbReference>
<keyword evidence="2" id="KW-0813">Transport</keyword>
<dbReference type="Gene3D" id="3.40.50.300">
    <property type="entry name" value="P-loop containing nucleotide triphosphate hydrolases"/>
    <property type="match status" value="1"/>
</dbReference>
<evidence type="ECO:0000256" key="4">
    <source>
        <dbReference type="ARBA" id="ARBA00022741"/>
    </source>
</evidence>
<feature type="domain" description="ABC transporter" evidence="9">
    <location>
        <begin position="10"/>
        <end position="235"/>
    </location>
</feature>